<organism evidence="2 3">
    <name type="scientific">Protea cynaroides</name>
    <dbReference type="NCBI Taxonomy" id="273540"/>
    <lineage>
        <taxon>Eukaryota</taxon>
        <taxon>Viridiplantae</taxon>
        <taxon>Streptophyta</taxon>
        <taxon>Embryophyta</taxon>
        <taxon>Tracheophyta</taxon>
        <taxon>Spermatophyta</taxon>
        <taxon>Magnoliopsida</taxon>
        <taxon>Proteales</taxon>
        <taxon>Proteaceae</taxon>
        <taxon>Protea</taxon>
    </lineage>
</organism>
<proteinExistence type="predicted"/>
<feature type="region of interest" description="Disordered" evidence="1">
    <location>
        <begin position="54"/>
        <end position="88"/>
    </location>
</feature>
<evidence type="ECO:0000313" key="3">
    <source>
        <dbReference type="Proteomes" id="UP001141806"/>
    </source>
</evidence>
<name>A0A9Q0KGX1_9MAGN</name>
<gene>
    <name evidence="2" type="ORF">NE237_003396</name>
</gene>
<dbReference type="EMBL" id="JAMYWD010000005">
    <property type="protein sequence ID" value="KAJ4970297.1"/>
    <property type="molecule type" value="Genomic_DNA"/>
</dbReference>
<accession>A0A9Q0KGX1</accession>
<evidence type="ECO:0000313" key="2">
    <source>
        <dbReference type="EMBL" id="KAJ4970297.1"/>
    </source>
</evidence>
<protein>
    <submittedName>
        <fullName evidence="2">Uncharacterized protein</fullName>
    </submittedName>
</protein>
<reference evidence="2" key="1">
    <citation type="journal article" date="2023" name="Plant J.">
        <title>The genome of the king protea, Protea cynaroides.</title>
        <authorList>
            <person name="Chang J."/>
            <person name="Duong T.A."/>
            <person name="Schoeman C."/>
            <person name="Ma X."/>
            <person name="Roodt D."/>
            <person name="Barker N."/>
            <person name="Li Z."/>
            <person name="Van de Peer Y."/>
            <person name="Mizrachi E."/>
        </authorList>
    </citation>
    <scope>NUCLEOTIDE SEQUENCE</scope>
    <source>
        <tissue evidence="2">Young leaves</tissue>
    </source>
</reference>
<dbReference type="AlphaFoldDB" id="A0A9Q0KGX1"/>
<evidence type="ECO:0000256" key="1">
    <source>
        <dbReference type="SAM" id="MobiDB-lite"/>
    </source>
</evidence>
<keyword evidence="3" id="KW-1185">Reference proteome</keyword>
<sequence length="143" mass="16076">MNLAFLRAADTSESTSERSSFTDLALRRVKLFSWDCWSRLYNFSTTLNSSLIPSTSSKNLSRFTPNPTFPAADDNSTSTKVELPSVRPLNPEKELPDSLLFSFLFDAVDGERAVAEKHVKTPTPISQHSSLFCKQRYLKHASQ</sequence>
<comment type="caution">
    <text evidence="2">The sequence shown here is derived from an EMBL/GenBank/DDBJ whole genome shotgun (WGS) entry which is preliminary data.</text>
</comment>
<feature type="compositionally biased region" description="Polar residues" evidence="1">
    <location>
        <begin position="54"/>
        <end position="66"/>
    </location>
</feature>
<dbReference type="Proteomes" id="UP001141806">
    <property type="component" value="Unassembled WGS sequence"/>
</dbReference>